<dbReference type="Gene3D" id="1.25.40.10">
    <property type="entry name" value="Tetratricopeptide repeat domain"/>
    <property type="match status" value="3"/>
</dbReference>
<sequence length="511" mass="58203">MWGQSIAPTHGWRESCLGATRLPRANALQELLEIFPEDRQSMLKVAGEHGNWREVLALHLQSVDDMPAEERGESYCNTARALVGAQHWQHALRLIGDFRERASPALFWSGEGDRSVCQLLLSIHSRWGSWKEIMEVLQEAQLYPDAVTSEDRSCAMQAFTKLGSWQRALQVMADKRAAIECDKEMYIVGMNAWVSGYHWRKVFDMLQQMEQENLILDEQVYGSALAACYSVANGDSLEAASAAKATSLLLRDMRQRELGVTRRQWDMAIMANARAGDPEDALRLLLEVRDQEPEKGREPAESSFEHFSRSCMRAFRRAGHWRNTLVLLKEMPPDTKSFEEALKACAENGKWQWTMELMQQMQELFLPVEQTTYASLIIAYSAAKQWRPALWTLDVAERGGRVAEVGLQTVSLYNKVITAFVKEAAWRKAMWLLHDMPERQVQPDVVTYGAVSCVCNRARQYLYALQLHEDMVRKDIDPDISSFKTAVAACRGKMKLLLQAAPAESRRQKLL</sequence>
<evidence type="ECO:0000313" key="4">
    <source>
        <dbReference type="EMBL" id="CAL4807924.1"/>
    </source>
</evidence>
<name>A0A9P1GTN9_9DINO</name>
<reference evidence="4 5" key="2">
    <citation type="submission" date="2024-05" db="EMBL/GenBank/DDBJ databases">
        <authorList>
            <person name="Chen Y."/>
            <person name="Shah S."/>
            <person name="Dougan E. K."/>
            <person name="Thang M."/>
            <person name="Chan C."/>
        </authorList>
    </citation>
    <scope>NUCLEOTIDE SEQUENCE [LARGE SCALE GENOMIC DNA]</scope>
</reference>
<evidence type="ECO:0000313" key="3">
    <source>
        <dbReference type="EMBL" id="CAI4020612.1"/>
    </source>
</evidence>
<dbReference type="InterPro" id="IPR011990">
    <property type="entry name" value="TPR-like_helical_dom_sf"/>
</dbReference>
<dbReference type="AlphaFoldDB" id="A0A9P1GTN9"/>
<dbReference type="EMBL" id="CAMXCT020006822">
    <property type="protein sequence ID" value="CAL1173987.1"/>
    <property type="molecule type" value="Genomic_DNA"/>
</dbReference>
<dbReference type="EMBL" id="CAMXCT010006822">
    <property type="protein sequence ID" value="CAI4020612.1"/>
    <property type="molecule type" value="Genomic_DNA"/>
</dbReference>
<dbReference type="PANTHER" id="PTHR47447:SF17">
    <property type="entry name" value="OS12G0638900 PROTEIN"/>
    <property type="match status" value="1"/>
</dbReference>
<dbReference type="PROSITE" id="PS51375">
    <property type="entry name" value="PPR"/>
    <property type="match status" value="2"/>
</dbReference>
<feature type="repeat" description="PPR" evidence="2">
    <location>
        <begin position="444"/>
        <end position="478"/>
    </location>
</feature>
<evidence type="ECO:0000313" key="5">
    <source>
        <dbReference type="Proteomes" id="UP001152797"/>
    </source>
</evidence>
<dbReference type="Proteomes" id="UP001152797">
    <property type="component" value="Unassembled WGS sequence"/>
</dbReference>
<organism evidence="3">
    <name type="scientific">Cladocopium goreaui</name>
    <dbReference type="NCBI Taxonomy" id="2562237"/>
    <lineage>
        <taxon>Eukaryota</taxon>
        <taxon>Sar</taxon>
        <taxon>Alveolata</taxon>
        <taxon>Dinophyceae</taxon>
        <taxon>Suessiales</taxon>
        <taxon>Symbiodiniaceae</taxon>
        <taxon>Cladocopium</taxon>
    </lineage>
</organism>
<accession>A0A9P1GTN9</accession>
<dbReference type="Pfam" id="PF13041">
    <property type="entry name" value="PPR_2"/>
    <property type="match status" value="1"/>
</dbReference>
<reference evidence="3" key="1">
    <citation type="submission" date="2022-10" db="EMBL/GenBank/DDBJ databases">
        <authorList>
            <person name="Chen Y."/>
            <person name="Dougan E. K."/>
            <person name="Chan C."/>
            <person name="Rhodes N."/>
            <person name="Thang M."/>
        </authorList>
    </citation>
    <scope>NUCLEOTIDE SEQUENCE</scope>
</reference>
<evidence type="ECO:0000256" key="1">
    <source>
        <dbReference type="ARBA" id="ARBA00022737"/>
    </source>
</evidence>
<proteinExistence type="predicted"/>
<protein>
    <submittedName>
        <fullName evidence="4">Pentatricopeptide repeat-containing protein At1g09900</fullName>
    </submittedName>
</protein>
<gene>
    <name evidence="3" type="ORF">C1SCF055_LOCUS45015</name>
</gene>
<keyword evidence="1" id="KW-0677">Repeat</keyword>
<comment type="caution">
    <text evidence="3">The sequence shown here is derived from an EMBL/GenBank/DDBJ whole genome shotgun (WGS) entry which is preliminary data.</text>
</comment>
<feature type="repeat" description="PPR" evidence="2">
    <location>
        <begin position="409"/>
        <end position="443"/>
    </location>
</feature>
<dbReference type="InterPro" id="IPR002885">
    <property type="entry name" value="PPR_rpt"/>
</dbReference>
<evidence type="ECO:0000256" key="2">
    <source>
        <dbReference type="PROSITE-ProRule" id="PRU00708"/>
    </source>
</evidence>
<dbReference type="PANTHER" id="PTHR47447">
    <property type="entry name" value="OS03G0856100 PROTEIN"/>
    <property type="match status" value="1"/>
</dbReference>
<dbReference type="EMBL" id="CAMXCT030006822">
    <property type="protein sequence ID" value="CAL4807924.1"/>
    <property type="molecule type" value="Genomic_DNA"/>
</dbReference>
<dbReference type="OrthoDB" id="413822at2759"/>
<keyword evidence="5" id="KW-1185">Reference proteome</keyword>